<dbReference type="OrthoDB" id="2696578at2"/>
<evidence type="ECO:0000313" key="2">
    <source>
        <dbReference type="Proteomes" id="UP000076865"/>
    </source>
</evidence>
<sequence>MSKQFEKSLEAVAKSKQEGHDQFLKRITKWGTEFDKKMKEIEKVNNQFLQEVNGDLTNIDGWFRKKEKQLTQLFRYFS</sequence>
<proteinExistence type="predicted"/>
<dbReference type="PATRIC" id="fig|294699.3.peg.1199"/>
<evidence type="ECO:0000313" key="1">
    <source>
        <dbReference type="EMBL" id="ANB60612.1"/>
    </source>
</evidence>
<accession>A0A160F413</accession>
<dbReference type="RefSeq" id="WP_066323322.1">
    <property type="nucleotide sequence ID" value="NZ_CP015438.1"/>
</dbReference>
<dbReference type="KEGG" id="aamy:GFC30_1194"/>
<dbReference type="EMBL" id="CP015438">
    <property type="protein sequence ID" value="ANB60612.1"/>
    <property type="molecule type" value="Genomic_DNA"/>
</dbReference>
<dbReference type="AlphaFoldDB" id="A0A160F413"/>
<gene>
    <name evidence="1" type="ORF">GFC30_1194</name>
</gene>
<keyword evidence="2" id="KW-1185">Reference proteome</keyword>
<organism evidence="1 2">
    <name type="scientific">Anoxybacteroides amylolyticum</name>
    <dbReference type="NCBI Taxonomy" id="294699"/>
    <lineage>
        <taxon>Bacteria</taxon>
        <taxon>Bacillati</taxon>
        <taxon>Bacillota</taxon>
        <taxon>Bacilli</taxon>
        <taxon>Bacillales</taxon>
        <taxon>Anoxybacillaceae</taxon>
        <taxon>Anoxybacteroides</taxon>
    </lineage>
</organism>
<protein>
    <submittedName>
        <fullName evidence="1">Uncharacterized protein</fullName>
    </submittedName>
</protein>
<name>A0A160F413_9BACL</name>
<reference evidence="1 2" key="1">
    <citation type="journal article" date="2006" name="Syst. Appl. Microbiol.">
        <title>Anoxybacillus amylolyticus sp. nov., a thermophilic amylase producing bacterium isolated from Mount Rittmann (Antarctica).</title>
        <authorList>
            <person name="Poli A."/>
            <person name="Esposito E."/>
            <person name="Lama L."/>
            <person name="Orlando P."/>
            <person name="Nicolaus G."/>
            <person name="de Appolonia F."/>
            <person name="Gambacorta A."/>
            <person name="Nicolaus B."/>
        </authorList>
    </citation>
    <scope>NUCLEOTIDE SEQUENCE [LARGE SCALE GENOMIC DNA]</scope>
    <source>
        <strain evidence="1 2">DSM 15939</strain>
    </source>
</reference>
<dbReference type="Proteomes" id="UP000076865">
    <property type="component" value="Chromosome"/>
</dbReference>